<evidence type="ECO:0000259" key="3">
    <source>
        <dbReference type="Pfam" id="PF22888"/>
    </source>
</evidence>
<name>A0A1C5H3Q4_9ACTN</name>
<evidence type="ECO:0000313" key="5">
    <source>
        <dbReference type="Proteomes" id="UP000198215"/>
    </source>
</evidence>
<organism evidence="4 5">
    <name type="scientific">Micromonospora coxensis</name>
    <dbReference type="NCBI Taxonomy" id="356852"/>
    <lineage>
        <taxon>Bacteria</taxon>
        <taxon>Bacillati</taxon>
        <taxon>Actinomycetota</taxon>
        <taxon>Actinomycetes</taxon>
        <taxon>Micromonosporales</taxon>
        <taxon>Micromonosporaceae</taxon>
        <taxon>Micromonospora</taxon>
    </lineage>
</organism>
<feature type="region of interest" description="Disordered" evidence="1">
    <location>
        <begin position="1"/>
        <end position="27"/>
    </location>
</feature>
<protein>
    <recommendedName>
        <fullName evidence="3">FIMAH domain-containing protein</fullName>
    </recommendedName>
</protein>
<keyword evidence="2" id="KW-0472">Membrane</keyword>
<feature type="region of interest" description="Disordered" evidence="1">
    <location>
        <begin position="85"/>
        <end position="119"/>
    </location>
</feature>
<dbReference type="Pfam" id="PF22888">
    <property type="entry name" value="FIMAH"/>
    <property type="match status" value="1"/>
</dbReference>
<keyword evidence="5" id="KW-1185">Reference proteome</keyword>
<sequence length="204" mass="21219">MMAAVSAAPGPRRLDAEAPTSVLPVVPGDGPRRHRVAGDGQRLMWLAVAGALVVVLVAALTVAFSGDDPAPGQARPAPTAVVGADPLVVGDEPSPIEEVTPSPTASPTPRPSPPSARPADLVAGLQAALDRLRRQGELRDGAADELDKRLRDIRRRLGQPAKAREKLREFAEKLVDLRAAGRISAGGYDLLAVGTAQLAQALPR</sequence>
<dbReference type="AlphaFoldDB" id="A0A1C5H3Q4"/>
<feature type="compositionally biased region" description="Pro residues" evidence="1">
    <location>
        <begin position="104"/>
        <end position="116"/>
    </location>
</feature>
<dbReference type="Proteomes" id="UP000198215">
    <property type="component" value="Chromosome I"/>
</dbReference>
<feature type="transmembrane region" description="Helical" evidence="2">
    <location>
        <begin position="43"/>
        <end position="64"/>
    </location>
</feature>
<proteinExistence type="predicted"/>
<dbReference type="EMBL" id="LT607753">
    <property type="protein sequence ID" value="SCG40666.1"/>
    <property type="molecule type" value="Genomic_DNA"/>
</dbReference>
<feature type="domain" description="FIMAH" evidence="3">
    <location>
        <begin position="122"/>
        <end position="198"/>
    </location>
</feature>
<reference evidence="5" key="1">
    <citation type="submission" date="2016-06" db="EMBL/GenBank/DDBJ databases">
        <authorList>
            <person name="Varghese N."/>
            <person name="Submissions Spin"/>
        </authorList>
    </citation>
    <scope>NUCLEOTIDE SEQUENCE [LARGE SCALE GENOMIC DNA]</scope>
    <source>
        <strain evidence="5">DSM 45161</strain>
    </source>
</reference>
<accession>A0A1C5H3Q4</accession>
<dbReference type="InterPro" id="IPR054470">
    <property type="entry name" value="FIMAH_dom"/>
</dbReference>
<evidence type="ECO:0000256" key="2">
    <source>
        <dbReference type="SAM" id="Phobius"/>
    </source>
</evidence>
<evidence type="ECO:0000313" key="4">
    <source>
        <dbReference type="EMBL" id="SCG40666.1"/>
    </source>
</evidence>
<keyword evidence="2" id="KW-0812">Transmembrane</keyword>
<gene>
    <name evidence="4" type="ORF">GA0070614_0777</name>
</gene>
<keyword evidence="2" id="KW-1133">Transmembrane helix</keyword>
<evidence type="ECO:0000256" key="1">
    <source>
        <dbReference type="SAM" id="MobiDB-lite"/>
    </source>
</evidence>